<keyword evidence="9" id="KW-1185">Reference proteome</keyword>
<dbReference type="Pfam" id="PF14707">
    <property type="entry name" value="Sulfatase_C"/>
    <property type="match status" value="1"/>
</dbReference>
<protein>
    <recommendedName>
        <fullName evidence="7">Sulfatase N-terminal domain-containing protein</fullName>
    </recommendedName>
</protein>
<evidence type="ECO:0000256" key="3">
    <source>
        <dbReference type="ARBA" id="ARBA00022723"/>
    </source>
</evidence>
<comment type="cofactor">
    <cofactor evidence="1">
        <name>Ca(2+)</name>
        <dbReference type="ChEBI" id="CHEBI:29108"/>
    </cofactor>
</comment>
<evidence type="ECO:0000313" key="8">
    <source>
        <dbReference type="Ensembl" id="ENSSRHP00000001626.1"/>
    </source>
</evidence>
<comment type="similarity">
    <text evidence="2">Belongs to the sulfatase family.</text>
</comment>
<sequence>MGCTDKPGLDLPSCPPCVRSQYTTRFVLKHEECYTEVALPLFENETIIEQPLDTWSLKNRYASAAVKQIFTASISKKQPFLLYVTLAHMHVPLFHNSFLNVTTQDPYTASLSDMDSMVGTIMQTVSTEQLENTLIWFTGDNGPWEQKCQFAGHVGPFVGKWQASRAGGGSAKRTTWEGGHRVPTVVAWPKKIKPNSTSSALLSGLDIFPTILSLAGVKPPSDRRYDGIDITDILLNELMFLIDKYRLILNYLILYFCGSVTCGGGSGQQQYHDPPLIFDLSQDEAEETPLNPESDEYRSVLKEVEREREALLWDIATDKVSLADYTVIPAAVPCCQPHNSACRCHSLK</sequence>
<evidence type="ECO:0000256" key="2">
    <source>
        <dbReference type="ARBA" id="ARBA00008779"/>
    </source>
</evidence>
<dbReference type="Gene3D" id="3.30.1120.10">
    <property type="match status" value="1"/>
</dbReference>
<keyword evidence="5" id="KW-0378">Hydrolase</keyword>
<keyword evidence="6" id="KW-0106">Calcium</keyword>
<dbReference type="InterPro" id="IPR000917">
    <property type="entry name" value="Sulfatase_N"/>
</dbReference>
<evidence type="ECO:0000256" key="4">
    <source>
        <dbReference type="ARBA" id="ARBA00022729"/>
    </source>
</evidence>
<dbReference type="GO" id="GO:0004065">
    <property type="term" value="F:arylsulfatase activity"/>
    <property type="evidence" value="ECO:0007669"/>
    <property type="project" value="TreeGrafter"/>
</dbReference>
<feature type="domain" description="Sulfatase N-terminal" evidence="7">
    <location>
        <begin position="58"/>
        <end position="217"/>
    </location>
</feature>
<dbReference type="AlphaFoldDB" id="A0A673FQS0"/>
<organism evidence="8 9">
    <name type="scientific">Sinocyclocheilus rhinocerous</name>
    <dbReference type="NCBI Taxonomy" id="307959"/>
    <lineage>
        <taxon>Eukaryota</taxon>
        <taxon>Metazoa</taxon>
        <taxon>Chordata</taxon>
        <taxon>Craniata</taxon>
        <taxon>Vertebrata</taxon>
        <taxon>Euteleostomi</taxon>
        <taxon>Actinopterygii</taxon>
        <taxon>Neopterygii</taxon>
        <taxon>Teleostei</taxon>
        <taxon>Ostariophysi</taxon>
        <taxon>Cypriniformes</taxon>
        <taxon>Cyprinidae</taxon>
        <taxon>Cyprininae</taxon>
        <taxon>Sinocyclocheilus</taxon>
    </lineage>
</organism>
<evidence type="ECO:0000256" key="6">
    <source>
        <dbReference type="ARBA" id="ARBA00022837"/>
    </source>
</evidence>
<dbReference type="InterPro" id="IPR050738">
    <property type="entry name" value="Sulfatase"/>
</dbReference>
<keyword evidence="4" id="KW-0732">Signal</keyword>
<keyword evidence="3" id="KW-0479">Metal-binding</keyword>
<dbReference type="InterPro" id="IPR017850">
    <property type="entry name" value="Alkaline_phosphatase_core_sf"/>
</dbReference>
<evidence type="ECO:0000259" key="7">
    <source>
        <dbReference type="Pfam" id="PF00884"/>
    </source>
</evidence>
<evidence type="ECO:0000313" key="9">
    <source>
        <dbReference type="Proteomes" id="UP000472270"/>
    </source>
</evidence>
<name>A0A673FQS0_9TELE</name>
<dbReference type="PANTHER" id="PTHR42693">
    <property type="entry name" value="ARYLSULFATASE FAMILY MEMBER"/>
    <property type="match status" value="1"/>
</dbReference>
<proteinExistence type="inferred from homology"/>
<dbReference type="Gene3D" id="3.40.720.10">
    <property type="entry name" value="Alkaline Phosphatase, subunit A"/>
    <property type="match status" value="1"/>
</dbReference>
<evidence type="ECO:0000256" key="1">
    <source>
        <dbReference type="ARBA" id="ARBA00001913"/>
    </source>
</evidence>
<dbReference type="Proteomes" id="UP000472270">
    <property type="component" value="Unassembled WGS sequence"/>
</dbReference>
<reference evidence="8" key="2">
    <citation type="submission" date="2025-09" db="UniProtKB">
        <authorList>
            <consortium name="Ensembl"/>
        </authorList>
    </citation>
    <scope>IDENTIFICATION</scope>
</reference>
<evidence type="ECO:0000256" key="5">
    <source>
        <dbReference type="ARBA" id="ARBA00022801"/>
    </source>
</evidence>
<dbReference type="Pfam" id="PF00884">
    <property type="entry name" value="Sulfatase"/>
    <property type="match status" value="1"/>
</dbReference>
<dbReference type="GO" id="GO:0046872">
    <property type="term" value="F:metal ion binding"/>
    <property type="evidence" value="ECO:0007669"/>
    <property type="project" value="UniProtKB-KW"/>
</dbReference>
<accession>A0A673FQS0</accession>
<reference evidence="8" key="1">
    <citation type="submission" date="2025-08" db="UniProtKB">
        <authorList>
            <consortium name="Ensembl"/>
        </authorList>
    </citation>
    <scope>IDENTIFICATION</scope>
</reference>
<dbReference type="Ensembl" id="ENSSRHT00000001693.1">
    <property type="protein sequence ID" value="ENSSRHP00000001626.1"/>
    <property type="gene ID" value="ENSSRHG00000001146.1"/>
</dbReference>
<dbReference type="SUPFAM" id="SSF53649">
    <property type="entry name" value="Alkaline phosphatase-like"/>
    <property type="match status" value="1"/>
</dbReference>
<dbReference type="PANTHER" id="PTHR42693:SF42">
    <property type="entry name" value="ARYLSULFATASE G"/>
    <property type="match status" value="1"/>
</dbReference>